<reference evidence="1 2" key="1">
    <citation type="journal article" date="2021" name="Pathogens">
        <title>Isolation and Characterization of Kingella bonacorsii sp. nov., A Novel Kingella Species Detected in a Stable Periodontitis Subject.</title>
        <authorList>
            <person name="Antezack A."/>
            <person name="Boxberger M."/>
            <person name="Rolland C."/>
            <person name="Monnet-Corti V."/>
            <person name="La Scola B."/>
        </authorList>
    </citation>
    <scope>NUCLEOTIDE SEQUENCE [LARGE SCALE GENOMIC DNA]</scope>
    <source>
        <strain evidence="1 2">Marseille-Q4569</strain>
    </source>
</reference>
<gene>
    <name evidence="1" type="ORF">JDW22_03895</name>
</gene>
<name>A0ABS1BR51_9NEIS</name>
<keyword evidence="2" id="KW-1185">Reference proteome</keyword>
<accession>A0ABS1BR51</accession>
<proteinExistence type="predicted"/>
<evidence type="ECO:0000313" key="1">
    <source>
        <dbReference type="EMBL" id="MBK0395749.1"/>
    </source>
</evidence>
<sequence>MEHRRLADKMAISATLFNTSLGDWATSRRHAILDFRLPLWLSQKGSLKTQNRLAQHQTVSIE</sequence>
<organism evidence="1 2">
    <name type="scientific">Kingella bonacorsii</name>
    <dbReference type="NCBI Taxonomy" id="2796361"/>
    <lineage>
        <taxon>Bacteria</taxon>
        <taxon>Pseudomonadati</taxon>
        <taxon>Pseudomonadota</taxon>
        <taxon>Betaproteobacteria</taxon>
        <taxon>Neisseriales</taxon>
        <taxon>Neisseriaceae</taxon>
        <taxon>Kingella</taxon>
    </lineage>
</organism>
<protein>
    <submittedName>
        <fullName evidence="1">Uncharacterized protein</fullName>
    </submittedName>
</protein>
<comment type="caution">
    <text evidence="1">The sequence shown here is derived from an EMBL/GenBank/DDBJ whole genome shotgun (WGS) entry which is preliminary data.</text>
</comment>
<dbReference type="RefSeq" id="WP_200521786.1">
    <property type="nucleotide sequence ID" value="NZ_JAEHNZ010000001.1"/>
</dbReference>
<dbReference type="EMBL" id="JAEHNZ010000001">
    <property type="protein sequence ID" value="MBK0395749.1"/>
    <property type="molecule type" value="Genomic_DNA"/>
</dbReference>
<dbReference type="Proteomes" id="UP000614058">
    <property type="component" value="Unassembled WGS sequence"/>
</dbReference>
<evidence type="ECO:0000313" key="2">
    <source>
        <dbReference type="Proteomes" id="UP000614058"/>
    </source>
</evidence>